<dbReference type="AlphaFoldDB" id="A0A7H0FUL2"/>
<keyword evidence="3" id="KW-1185">Reference proteome</keyword>
<dbReference type="EMBL" id="CP060820">
    <property type="protein sequence ID" value="QNP39728.1"/>
    <property type="molecule type" value="Genomic_DNA"/>
</dbReference>
<evidence type="ECO:0000313" key="3">
    <source>
        <dbReference type="Proteomes" id="UP000516018"/>
    </source>
</evidence>
<keyword evidence="1" id="KW-0472">Membrane</keyword>
<feature type="transmembrane region" description="Helical" evidence="1">
    <location>
        <begin position="6"/>
        <end position="23"/>
    </location>
</feature>
<proteinExistence type="predicted"/>
<evidence type="ECO:0000256" key="1">
    <source>
        <dbReference type="SAM" id="Phobius"/>
    </source>
</evidence>
<dbReference type="Proteomes" id="UP000516018">
    <property type="component" value="Chromosome"/>
</dbReference>
<keyword evidence="1" id="KW-0812">Transmembrane</keyword>
<gene>
    <name evidence="2" type="ORF">H8B22_09390</name>
</gene>
<sequence length="147" mass="16337">MTMELLPILLMPVFLALVIYQTLEGRKRVKRELRNTFLALRFTTPGGVAGGDAMRVIKVYKQGVPFIYDDVFNLPVGPRHISDSFWYCVGPGPSYFLAIPLVEAGLGRVKVSWVVRPLSAERMHAALVDDEHALREAFGPNPGDLLA</sequence>
<keyword evidence="1" id="KW-1133">Transmembrane helix</keyword>
<reference evidence="2 3" key="1">
    <citation type="submission" date="2020-08" db="EMBL/GenBank/DDBJ databases">
        <title>Lysobacter sp. II4 sp. nov., isolated from soil.</title>
        <authorList>
            <person name="Woo C.Y."/>
            <person name="Kim J."/>
        </authorList>
    </citation>
    <scope>NUCLEOTIDE SEQUENCE [LARGE SCALE GENOMIC DNA]</scope>
    <source>
        <strain evidence="2 3">II4</strain>
    </source>
</reference>
<dbReference type="KEGG" id="lsx:H8B22_09390"/>
<name>A0A7H0FUL2_9GAMM</name>
<accession>A0A7H0FUL2</accession>
<evidence type="ECO:0000313" key="2">
    <source>
        <dbReference type="EMBL" id="QNP39728.1"/>
    </source>
</evidence>
<protein>
    <submittedName>
        <fullName evidence="2">Uncharacterized protein</fullName>
    </submittedName>
</protein>
<dbReference type="RefSeq" id="WP_187711174.1">
    <property type="nucleotide sequence ID" value="NZ_CP060820.1"/>
</dbReference>
<organism evidence="2 3">
    <name type="scientific">Agrilutibacter terrestris</name>
    <dbReference type="NCBI Taxonomy" id="2865112"/>
    <lineage>
        <taxon>Bacteria</taxon>
        <taxon>Pseudomonadati</taxon>
        <taxon>Pseudomonadota</taxon>
        <taxon>Gammaproteobacteria</taxon>
        <taxon>Lysobacterales</taxon>
        <taxon>Lysobacteraceae</taxon>
        <taxon>Agrilutibacter</taxon>
    </lineage>
</organism>